<organism evidence="2 3">
    <name type="scientific">Actinomortierella ambigua</name>
    <dbReference type="NCBI Taxonomy" id="1343610"/>
    <lineage>
        <taxon>Eukaryota</taxon>
        <taxon>Fungi</taxon>
        <taxon>Fungi incertae sedis</taxon>
        <taxon>Mucoromycota</taxon>
        <taxon>Mortierellomycotina</taxon>
        <taxon>Mortierellomycetes</taxon>
        <taxon>Mortierellales</taxon>
        <taxon>Mortierellaceae</taxon>
        <taxon>Actinomortierella</taxon>
    </lineage>
</organism>
<protein>
    <recommendedName>
        <fullName evidence="1">Cyanovirin-N domain-containing protein</fullName>
    </recommendedName>
</protein>
<dbReference type="PANTHER" id="PTHR42076">
    <property type="entry name" value="CYANOVIRIN-N HOMOLOG"/>
    <property type="match status" value="1"/>
</dbReference>
<evidence type="ECO:0000313" key="2">
    <source>
        <dbReference type="EMBL" id="KAG0248109.1"/>
    </source>
</evidence>
<dbReference type="EMBL" id="JAAAJB010001372">
    <property type="protein sequence ID" value="KAG0248109.1"/>
    <property type="molecule type" value="Genomic_DNA"/>
</dbReference>
<dbReference type="SUPFAM" id="SSF51322">
    <property type="entry name" value="Cyanovirin-N"/>
    <property type="match status" value="1"/>
</dbReference>
<feature type="domain" description="Cyanovirin-N" evidence="1">
    <location>
        <begin position="2"/>
        <end position="110"/>
    </location>
</feature>
<evidence type="ECO:0000259" key="1">
    <source>
        <dbReference type="SMART" id="SM01111"/>
    </source>
</evidence>
<proteinExistence type="predicted"/>
<dbReference type="InterPro" id="IPR011058">
    <property type="entry name" value="Cyanovirin-N"/>
</dbReference>
<dbReference type="SMART" id="SM01111">
    <property type="entry name" value="CVNH"/>
    <property type="match status" value="1"/>
</dbReference>
<sequence length="111" mass="12355">MTLQNSVANICLKQGHVLSANCKRINDSDDPSTWPESSIDINEYIGNVNGAFVWGGEHFVLTADDLHVGLQGDSIILTANLLILDKKKWNNKVQLNLSERIVIKDGEFTFQ</sequence>
<gene>
    <name evidence="2" type="ORF">DFQ27_001167</name>
</gene>
<dbReference type="InterPro" id="IPR036673">
    <property type="entry name" value="Cyanovirin-N_sf"/>
</dbReference>
<dbReference type="Gene3D" id="2.30.60.10">
    <property type="entry name" value="Cyanovirin-N"/>
    <property type="match status" value="1"/>
</dbReference>
<dbReference type="OrthoDB" id="2441380at2759"/>
<dbReference type="Proteomes" id="UP000807716">
    <property type="component" value="Unassembled WGS sequence"/>
</dbReference>
<reference evidence="2" key="1">
    <citation type="journal article" date="2020" name="Fungal Divers.">
        <title>Resolving the Mortierellaceae phylogeny through synthesis of multi-gene phylogenetics and phylogenomics.</title>
        <authorList>
            <person name="Vandepol N."/>
            <person name="Liber J."/>
            <person name="Desiro A."/>
            <person name="Na H."/>
            <person name="Kennedy M."/>
            <person name="Barry K."/>
            <person name="Grigoriev I.V."/>
            <person name="Miller A.N."/>
            <person name="O'Donnell K."/>
            <person name="Stajich J.E."/>
            <person name="Bonito G."/>
        </authorList>
    </citation>
    <scope>NUCLEOTIDE SEQUENCE</scope>
    <source>
        <strain evidence="2">BC1065</strain>
    </source>
</reference>
<keyword evidence="3" id="KW-1185">Reference proteome</keyword>
<name>A0A9P6PKE4_9FUNG</name>
<dbReference type="Pfam" id="PF08881">
    <property type="entry name" value="CVNH"/>
    <property type="match status" value="1"/>
</dbReference>
<accession>A0A9P6PKE4</accession>
<dbReference type="AlphaFoldDB" id="A0A9P6PKE4"/>
<dbReference type="PANTHER" id="PTHR42076:SF1">
    <property type="entry name" value="CYANOVIRIN-N DOMAIN-CONTAINING PROTEIN"/>
    <property type="match status" value="1"/>
</dbReference>
<evidence type="ECO:0000313" key="3">
    <source>
        <dbReference type="Proteomes" id="UP000807716"/>
    </source>
</evidence>
<comment type="caution">
    <text evidence="2">The sequence shown here is derived from an EMBL/GenBank/DDBJ whole genome shotgun (WGS) entry which is preliminary data.</text>
</comment>